<proteinExistence type="predicted"/>
<feature type="region of interest" description="Disordered" evidence="4">
    <location>
        <begin position="317"/>
        <end position="341"/>
    </location>
</feature>
<dbReference type="SMART" id="SM00320">
    <property type="entry name" value="WD40"/>
    <property type="match status" value="3"/>
</dbReference>
<dbReference type="GO" id="GO:0005730">
    <property type="term" value="C:nucleolus"/>
    <property type="evidence" value="ECO:0007669"/>
    <property type="project" value="TreeGrafter"/>
</dbReference>
<evidence type="ECO:0000256" key="3">
    <source>
        <dbReference type="PROSITE-ProRule" id="PRU00221"/>
    </source>
</evidence>
<keyword evidence="1 3" id="KW-0853">WD repeat</keyword>
<feature type="repeat" description="WD" evidence="3">
    <location>
        <begin position="514"/>
        <end position="547"/>
    </location>
</feature>
<evidence type="ECO:0000256" key="5">
    <source>
        <dbReference type="SAM" id="SignalP"/>
    </source>
</evidence>
<evidence type="ECO:0000256" key="1">
    <source>
        <dbReference type="ARBA" id="ARBA00022574"/>
    </source>
</evidence>
<protein>
    <recommendedName>
        <fullName evidence="8">Guanine nucleotide-binding protein subunit beta-like protein</fullName>
    </recommendedName>
</protein>
<evidence type="ECO:0000313" key="6">
    <source>
        <dbReference type="EMBL" id="KAG0569289.1"/>
    </source>
</evidence>
<dbReference type="InterPro" id="IPR015943">
    <property type="entry name" value="WD40/YVTN_repeat-like_dom_sf"/>
</dbReference>
<dbReference type="Proteomes" id="UP000822688">
    <property type="component" value="Chromosome 6"/>
</dbReference>
<comment type="caution">
    <text evidence="6">The sequence shown here is derived from an EMBL/GenBank/DDBJ whole genome shotgun (WGS) entry which is preliminary data.</text>
</comment>
<dbReference type="PROSITE" id="PS50294">
    <property type="entry name" value="WD_REPEATS_REGION"/>
    <property type="match status" value="2"/>
</dbReference>
<feature type="compositionally biased region" description="Polar residues" evidence="4">
    <location>
        <begin position="318"/>
        <end position="329"/>
    </location>
</feature>
<dbReference type="EMBL" id="CM026427">
    <property type="protein sequence ID" value="KAG0569289.1"/>
    <property type="molecule type" value="Genomic_DNA"/>
</dbReference>
<keyword evidence="5" id="KW-0732">Signal</keyword>
<dbReference type="SUPFAM" id="SSF50978">
    <property type="entry name" value="WD40 repeat-like"/>
    <property type="match status" value="1"/>
</dbReference>
<feature type="chain" id="PRO_5035791399" description="Guanine nucleotide-binding protein subunit beta-like protein" evidence="5">
    <location>
        <begin position="30"/>
        <end position="694"/>
    </location>
</feature>
<name>A0A8T0HGR7_CERPU</name>
<reference evidence="6 7" key="1">
    <citation type="submission" date="2020-06" db="EMBL/GenBank/DDBJ databases">
        <title>WGS assembly of Ceratodon purpureus strain R40.</title>
        <authorList>
            <person name="Carey S.B."/>
            <person name="Jenkins J."/>
            <person name="Shu S."/>
            <person name="Lovell J.T."/>
            <person name="Sreedasyam A."/>
            <person name="Maumus F."/>
            <person name="Tiley G.P."/>
            <person name="Fernandez-Pozo N."/>
            <person name="Barry K."/>
            <person name="Chen C."/>
            <person name="Wang M."/>
            <person name="Lipzen A."/>
            <person name="Daum C."/>
            <person name="Saski C.A."/>
            <person name="Payton A.C."/>
            <person name="Mcbreen J.C."/>
            <person name="Conrad R.E."/>
            <person name="Kollar L.M."/>
            <person name="Olsson S."/>
            <person name="Huttunen S."/>
            <person name="Landis J.B."/>
            <person name="Wickett N.J."/>
            <person name="Johnson M.G."/>
            <person name="Rensing S.A."/>
            <person name="Grimwood J."/>
            <person name="Schmutz J."/>
            <person name="Mcdaniel S.F."/>
        </authorList>
    </citation>
    <scope>NUCLEOTIDE SEQUENCE [LARGE SCALE GENOMIC DNA]</scope>
    <source>
        <strain evidence="6 7">R40</strain>
    </source>
</reference>
<feature type="signal peptide" evidence="5">
    <location>
        <begin position="1"/>
        <end position="29"/>
    </location>
</feature>
<dbReference type="PANTHER" id="PTHR19848">
    <property type="entry name" value="WD40 REPEAT PROTEIN"/>
    <property type="match status" value="1"/>
</dbReference>
<dbReference type="PROSITE" id="PS50082">
    <property type="entry name" value="WD_REPEATS_2"/>
    <property type="match status" value="2"/>
</dbReference>
<dbReference type="Gene3D" id="2.130.10.10">
    <property type="entry name" value="YVTN repeat-like/Quinoprotein amine dehydrogenase"/>
    <property type="match status" value="2"/>
</dbReference>
<keyword evidence="7" id="KW-1185">Reference proteome</keyword>
<dbReference type="AlphaFoldDB" id="A0A8T0HGR7"/>
<keyword evidence="2" id="KW-0677">Repeat</keyword>
<sequence>MHASASLLASPRLAFLLLRLCSCSCSSSSSSCCAATLLLPLTGPSSRAGVWLQGRGEYHHIVFLLGRGRVSPLALMKLFIEVELSPDEIPLATELFRTLRALTDHVKTRDTGKLFQALISRLEDGTQLERVSNEVATLLTDTMSSESTLEEFQAAFVAVVFNHDLVLRQQSVVPFMFLLPRLPDHAKSRMRDFLIPKVLKHLTVKRPVEASRMDFFAHAEAFAALVNLEFVSINGAITTIITLLRKPETRCAAVTMLGKTVELCLQQLTEKCDPSTLQDLNTALQNVTEDAFQYDINYIEESMGWSRPLHGIGGSHDIPSSASLTSQGDLNKGMSMDSSSTSSGLHALESYSGHRNTIFAMSYDEKRNQLISGGKDGTLIVWTSDGQVAETVDMARHYACSMDIQSSHQTLLVCGVAKEENSGSGNNRLLPPPCIHRYAAVGRGWKEQGMLSKESSKLVSCIKALGGVEHAFVTGETFHTSSHEGGGPRLDERVCYYDINSASSFANLQPVRQYTEHEDLITCVSLFPPNHNLFMSGSRDSSVRVWDRRVERCVGMFGSMQKNGRVQAHESMITCLDAIDTNLILSAGMDTRVLRWDFRSLANSGGSAPVSSLQLDDSAVLKVSLGGGSNSAAVSTLRGLYLVDFSSARPVARPAEPFKDGRRIGRYHDLKWANGRSLLYAAGDDMRIDVYSLR</sequence>
<dbReference type="InterPro" id="IPR036322">
    <property type="entry name" value="WD40_repeat_dom_sf"/>
</dbReference>
<dbReference type="InterPro" id="IPR001680">
    <property type="entry name" value="WD40_rpt"/>
</dbReference>
<dbReference type="Pfam" id="PF00400">
    <property type="entry name" value="WD40"/>
    <property type="match status" value="2"/>
</dbReference>
<dbReference type="PANTHER" id="PTHR19848:SF9">
    <property type="entry name" value="GUANINE NUCLEOTIDE-BINDING PROTEIN SUBUNIT BETA-LIKE PROTEIN"/>
    <property type="match status" value="1"/>
</dbReference>
<gene>
    <name evidence="6" type="ORF">KC19_6G080400</name>
</gene>
<evidence type="ECO:0000256" key="4">
    <source>
        <dbReference type="SAM" id="MobiDB-lite"/>
    </source>
</evidence>
<accession>A0A8T0HGR7</accession>
<dbReference type="GO" id="GO:0000027">
    <property type="term" value="P:ribosomal large subunit assembly"/>
    <property type="evidence" value="ECO:0007669"/>
    <property type="project" value="TreeGrafter"/>
</dbReference>
<organism evidence="6 7">
    <name type="scientific">Ceratodon purpureus</name>
    <name type="common">Fire moss</name>
    <name type="synonym">Dicranum purpureum</name>
    <dbReference type="NCBI Taxonomy" id="3225"/>
    <lineage>
        <taxon>Eukaryota</taxon>
        <taxon>Viridiplantae</taxon>
        <taxon>Streptophyta</taxon>
        <taxon>Embryophyta</taxon>
        <taxon>Bryophyta</taxon>
        <taxon>Bryophytina</taxon>
        <taxon>Bryopsida</taxon>
        <taxon>Dicranidae</taxon>
        <taxon>Pseudoditrichales</taxon>
        <taxon>Ditrichaceae</taxon>
        <taxon>Ceratodon</taxon>
    </lineage>
</organism>
<evidence type="ECO:0008006" key="8">
    <source>
        <dbReference type="Google" id="ProtNLM"/>
    </source>
</evidence>
<evidence type="ECO:0000313" key="7">
    <source>
        <dbReference type="Proteomes" id="UP000822688"/>
    </source>
</evidence>
<feature type="repeat" description="WD" evidence="3">
    <location>
        <begin position="351"/>
        <end position="382"/>
    </location>
</feature>
<evidence type="ECO:0000256" key="2">
    <source>
        <dbReference type="ARBA" id="ARBA00022737"/>
    </source>
</evidence>